<evidence type="ECO:0000313" key="4">
    <source>
        <dbReference type="EMBL" id="GAV69305.1"/>
    </source>
</evidence>
<evidence type="ECO:0000256" key="1">
    <source>
        <dbReference type="ARBA" id="ARBA00009431"/>
    </source>
</evidence>
<dbReference type="Proteomes" id="UP000187406">
    <property type="component" value="Unassembled WGS sequence"/>
</dbReference>
<protein>
    <submittedName>
        <fullName evidence="4">Peptidase_S10 domain-containing protein</fullName>
    </submittedName>
</protein>
<accession>A0A1Q3BMX0</accession>
<dbReference type="SUPFAM" id="SSF53474">
    <property type="entry name" value="alpha/beta-Hydrolases"/>
    <property type="match status" value="1"/>
</dbReference>
<evidence type="ECO:0000256" key="2">
    <source>
        <dbReference type="SAM" id="Phobius"/>
    </source>
</evidence>
<name>A0A1Q3BMX0_CEPFO</name>
<organism evidence="4 5">
    <name type="scientific">Cephalotus follicularis</name>
    <name type="common">Albany pitcher plant</name>
    <dbReference type="NCBI Taxonomy" id="3775"/>
    <lineage>
        <taxon>Eukaryota</taxon>
        <taxon>Viridiplantae</taxon>
        <taxon>Streptophyta</taxon>
        <taxon>Embryophyta</taxon>
        <taxon>Tracheophyta</taxon>
        <taxon>Spermatophyta</taxon>
        <taxon>Magnoliopsida</taxon>
        <taxon>eudicotyledons</taxon>
        <taxon>Gunneridae</taxon>
        <taxon>Pentapetalae</taxon>
        <taxon>rosids</taxon>
        <taxon>fabids</taxon>
        <taxon>Oxalidales</taxon>
        <taxon>Cephalotaceae</taxon>
        <taxon>Cephalotus</taxon>
    </lineage>
</organism>
<dbReference type="GO" id="GO:0006508">
    <property type="term" value="P:proteolysis"/>
    <property type="evidence" value="ECO:0007669"/>
    <property type="project" value="InterPro"/>
</dbReference>
<feature type="chain" id="PRO_5013247520" evidence="3">
    <location>
        <begin position="16"/>
        <end position="102"/>
    </location>
</feature>
<dbReference type="OrthoDB" id="443318at2759"/>
<keyword evidence="2" id="KW-0812">Transmembrane</keyword>
<dbReference type="EMBL" id="BDDD01000712">
    <property type="protein sequence ID" value="GAV69305.1"/>
    <property type="molecule type" value="Genomic_DNA"/>
</dbReference>
<dbReference type="Pfam" id="PF00450">
    <property type="entry name" value="Peptidase_S10"/>
    <property type="match status" value="1"/>
</dbReference>
<evidence type="ECO:0000256" key="3">
    <source>
        <dbReference type="SAM" id="SignalP"/>
    </source>
</evidence>
<dbReference type="InterPro" id="IPR001563">
    <property type="entry name" value="Peptidase_S10"/>
</dbReference>
<keyword evidence="5" id="KW-1185">Reference proteome</keyword>
<keyword evidence="2" id="KW-1133">Transmembrane helix</keyword>
<feature type="signal peptide" evidence="3">
    <location>
        <begin position="1"/>
        <end position="15"/>
    </location>
</feature>
<dbReference type="InterPro" id="IPR029058">
    <property type="entry name" value="AB_hydrolase_fold"/>
</dbReference>
<feature type="transmembrane region" description="Helical" evidence="2">
    <location>
        <begin position="79"/>
        <end position="101"/>
    </location>
</feature>
<evidence type="ECO:0000313" key="5">
    <source>
        <dbReference type="Proteomes" id="UP000187406"/>
    </source>
</evidence>
<dbReference type="GO" id="GO:0004185">
    <property type="term" value="F:serine-type carboxypeptidase activity"/>
    <property type="evidence" value="ECO:0007669"/>
    <property type="project" value="InterPro"/>
</dbReference>
<sequence length="102" mass="11674">MVFVFLTDVVVCVGATHRASEEEEEADRIVALPRQPKVSFQQFSGYVTASKVDALFYWHTEATRNPFSKPPVLSLNGGYQLSLSLSLSLYIYIYIYQYIYVH</sequence>
<keyword evidence="2" id="KW-0472">Membrane</keyword>
<dbReference type="InParanoid" id="A0A1Q3BMX0"/>
<comment type="caution">
    <text evidence="4">The sequence shown here is derived from an EMBL/GenBank/DDBJ whole genome shotgun (WGS) entry which is preliminary data.</text>
</comment>
<dbReference type="AlphaFoldDB" id="A0A1Q3BMX0"/>
<reference evidence="5" key="1">
    <citation type="submission" date="2016-04" db="EMBL/GenBank/DDBJ databases">
        <title>Cephalotus genome sequencing.</title>
        <authorList>
            <person name="Fukushima K."/>
            <person name="Hasebe M."/>
            <person name="Fang X."/>
        </authorList>
    </citation>
    <scope>NUCLEOTIDE SEQUENCE [LARGE SCALE GENOMIC DNA]</scope>
    <source>
        <strain evidence="5">cv. St1</strain>
    </source>
</reference>
<dbReference type="Gene3D" id="3.40.50.1820">
    <property type="entry name" value="alpha/beta hydrolase"/>
    <property type="match status" value="1"/>
</dbReference>
<comment type="similarity">
    <text evidence="1">Belongs to the peptidase S10 family.</text>
</comment>
<keyword evidence="3" id="KW-0732">Signal</keyword>
<gene>
    <name evidence="4" type="ORF">CFOL_v3_12806</name>
</gene>
<proteinExistence type="inferred from homology"/>